<dbReference type="Pfam" id="PF01494">
    <property type="entry name" value="FAD_binding_3"/>
    <property type="match status" value="1"/>
</dbReference>
<dbReference type="GO" id="GO:0071949">
    <property type="term" value="F:FAD binding"/>
    <property type="evidence" value="ECO:0007669"/>
    <property type="project" value="InterPro"/>
</dbReference>
<keyword evidence="2" id="KW-0285">Flavoprotein</keyword>
<dbReference type="AlphaFoldDB" id="A0A9P6MLR0"/>
<evidence type="ECO:0000256" key="2">
    <source>
        <dbReference type="ARBA" id="ARBA00022630"/>
    </source>
</evidence>
<dbReference type="GO" id="GO:0004497">
    <property type="term" value="F:monooxygenase activity"/>
    <property type="evidence" value="ECO:0007669"/>
    <property type="project" value="InterPro"/>
</dbReference>
<evidence type="ECO:0000313" key="6">
    <source>
        <dbReference type="EMBL" id="KAG0007377.1"/>
    </source>
</evidence>
<comment type="caution">
    <text evidence="6">The sequence shown here is derived from an EMBL/GenBank/DDBJ whole genome shotgun (WGS) entry which is preliminary data.</text>
</comment>
<dbReference type="PRINTS" id="PR00420">
    <property type="entry name" value="RNGMNOXGNASE"/>
</dbReference>
<keyword evidence="7" id="KW-1185">Reference proteome</keyword>
<feature type="domain" description="FAD-binding" evidence="5">
    <location>
        <begin position="128"/>
        <end position="206"/>
    </location>
</feature>
<protein>
    <recommendedName>
        <fullName evidence="5">FAD-binding domain-containing protein</fullName>
    </recommendedName>
</protein>
<dbReference type="Gene3D" id="3.50.50.60">
    <property type="entry name" value="FAD/NAD(P)-binding domain"/>
    <property type="match status" value="1"/>
</dbReference>
<reference evidence="6" key="1">
    <citation type="journal article" date="2020" name="Fungal Divers.">
        <title>Resolving the Mortierellaceae phylogeny through synthesis of multi-gene phylogenetics and phylogenomics.</title>
        <authorList>
            <person name="Vandepol N."/>
            <person name="Liber J."/>
            <person name="Desiro A."/>
            <person name="Na H."/>
            <person name="Kennedy M."/>
            <person name="Barry K."/>
            <person name="Grigoriev I.V."/>
            <person name="Miller A.N."/>
            <person name="O'Donnell K."/>
            <person name="Stajich J.E."/>
            <person name="Bonito G."/>
        </authorList>
    </citation>
    <scope>NUCLEOTIDE SEQUENCE</scope>
    <source>
        <strain evidence="6">NRRL 2769</strain>
    </source>
</reference>
<comment type="similarity">
    <text evidence="1">Belongs to the paxM FAD-dependent monooxygenase family.</text>
</comment>
<dbReference type="InterPro" id="IPR002938">
    <property type="entry name" value="FAD-bd"/>
</dbReference>
<dbReference type="SUPFAM" id="SSF51905">
    <property type="entry name" value="FAD/NAD(P)-binding domain"/>
    <property type="match status" value="1"/>
</dbReference>
<dbReference type="Proteomes" id="UP000703661">
    <property type="component" value="Unassembled WGS sequence"/>
</dbReference>
<proteinExistence type="inferred from homology"/>
<organism evidence="6 7">
    <name type="scientific">Entomortierella chlamydospora</name>
    <dbReference type="NCBI Taxonomy" id="101097"/>
    <lineage>
        <taxon>Eukaryota</taxon>
        <taxon>Fungi</taxon>
        <taxon>Fungi incertae sedis</taxon>
        <taxon>Mucoromycota</taxon>
        <taxon>Mortierellomycotina</taxon>
        <taxon>Mortierellomycetes</taxon>
        <taxon>Mortierellales</taxon>
        <taxon>Mortierellaceae</taxon>
        <taxon>Entomortierella</taxon>
    </lineage>
</organism>
<evidence type="ECO:0000313" key="7">
    <source>
        <dbReference type="Proteomes" id="UP000703661"/>
    </source>
</evidence>
<dbReference type="PANTHER" id="PTHR47356:SF2">
    <property type="entry name" value="FAD-BINDING DOMAIN-CONTAINING PROTEIN-RELATED"/>
    <property type="match status" value="1"/>
</dbReference>
<evidence type="ECO:0000256" key="3">
    <source>
        <dbReference type="ARBA" id="ARBA00022827"/>
    </source>
</evidence>
<evidence type="ECO:0000259" key="5">
    <source>
        <dbReference type="Pfam" id="PF01494"/>
    </source>
</evidence>
<accession>A0A9P6MLR0</accession>
<evidence type="ECO:0000256" key="1">
    <source>
        <dbReference type="ARBA" id="ARBA00007992"/>
    </source>
</evidence>
<keyword evidence="3" id="KW-0274">FAD</keyword>
<dbReference type="PANTHER" id="PTHR47356">
    <property type="entry name" value="FAD-DEPENDENT MONOOXYGENASE ASQG-RELATED"/>
    <property type="match status" value="1"/>
</dbReference>
<sequence>MDERGLLPASDKESLKSSTICLVGQTRPLEPREFQYPEDNVCVYESILLNDKPIFIVIFTTAEKTICWMLLQFLDQETSKTNSNFRSSEWGPEAADAMCNEVRDYSVARGMKMGDLIDATPKEVICKVMLEEKLFETWNYGRTVLLGDACHKMSPAGGLGAQTAMGDAVVLANYINTLTTVESEDVEKALKAYRNERYPIGKEGVETSAAMFSIIKQDLMGRVIRFILSHMPRWLWFQILARSVRCRPQISFLPLAEDTCQIKAMHQPSLQNTRPKNMATSVQI</sequence>
<gene>
    <name evidence="6" type="ORF">BGZ80_004727</name>
</gene>
<keyword evidence="4" id="KW-0560">Oxidoreductase</keyword>
<name>A0A9P6MLR0_9FUNG</name>
<dbReference type="InterPro" id="IPR036188">
    <property type="entry name" value="FAD/NAD-bd_sf"/>
</dbReference>
<dbReference type="EMBL" id="JAAAID010002380">
    <property type="protein sequence ID" value="KAG0007377.1"/>
    <property type="molecule type" value="Genomic_DNA"/>
</dbReference>
<dbReference type="InterPro" id="IPR050562">
    <property type="entry name" value="FAD_mOase_fung"/>
</dbReference>
<evidence type="ECO:0000256" key="4">
    <source>
        <dbReference type="ARBA" id="ARBA00023002"/>
    </source>
</evidence>